<sequence>MVLLIDDGVDHAQSDGSCTLDRATRNIREPSGVRFRE</sequence>
<accession>A0A402CG68</accession>
<evidence type="ECO:0000313" key="1">
    <source>
        <dbReference type="EMBL" id="GCE42590.1"/>
    </source>
</evidence>
<comment type="caution">
    <text evidence="1">The sequence shown here is derived from an EMBL/GenBank/DDBJ whole genome shotgun (WGS) entry which is preliminary data.</text>
</comment>
<evidence type="ECO:0000313" key="2">
    <source>
        <dbReference type="Proteomes" id="UP000287519"/>
    </source>
</evidence>
<reference evidence="1 2" key="1">
    <citation type="submission" date="2018-11" db="EMBL/GenBank/DDBJ databases">
        <title>Microbial catabolism of amino acid.</title>
        <authorList>
            <person name="Hibi M."/>
            <person name="Ogawa J."/>
        </authorList>
    </citation>
    <scope>NUCLEOTIDE SEQUENCE [LARGE SCALE GENOMIC DNA]</scope>
    <source>
        <strain evidence="1 2">C31-06</strain>
    </source>
</reference>
<name>A0A402CG68_RHOWR</name>
<protein>
    <submittedName>
        <fullName evidence="1">Uncharacterized protein</fullName>
    </submittedName>
</protein>
<dbReference type="AlphaFoldDB" id="A0A402CG68"/>
<gene>
    <name evidence="1" type="ORF">Rhow_006719</name>
</gene>
<organism evidence="1 2">
    <name type="scientific">Rhodococcus wratislaviensis</name>
    <name type="common">Tsukamurella wratislaviensis</name>
    <dbReference type="NCBI Taxonomy" id="44752"/>
    <lineage>
        <taxon>Bacteria</taxon>
        <taxon>Bacillati</taxon>
        <taxon>Actinomycetota</taxon>
        <taxon>Actinomycetes</taxon>
        <taxon>Mycobacteriales</taxon>
        <taxon>Nocardiaceae</taxon>
        <taxon>Rhodococcus</taxon>
    </lineage>
</organism>
<proteinExistence type="predicted"/>
<dbReference type="Proteomes" id="UP000287519">
    <property type="component" value="Unassembled WGS sequence"/>
</dbReference>
<dbReference type="EMBL" id="BHYM01000060">
    <property type="protein sequence ID" value="GCE42590.1"/>
    <property type="molecule type" value="Genomic_DNA"/>
</dbReference>
<keyword evidence="2" id="KW-1185">Reference proteome</keyword>